<dbReference type="RefSeq" id="WP_013656866.1">
    <property type="nucleotide sequence ID" value="NC_015275.1"/>
</dbReference>
<keyword evidence="2" id="KW-1185">Reference proteome</keyword>
<name>F2JNB5_CELLD</name>
<proteinExistence type="predicted"/>
<dbReference type="Proteomes" id="UP000008467">
    <property type="component" value="Chromosome"/>
</dbReference>
<accession>F2JNB5</accession>
<dbReference type="KEGG" id="cle:Clole_1846"/>
<evidence type="ECO:0000313" key="1">
    <source>
        <dbReference type="EMBL" id="ADZ83569.1"/>
    </source>
</evidence>
<reference evidence="1 2" key="1">
    <citation type="journal article" date="2011" name="J. Bacteriol.">
        <title>Complete genome sequence of the cellulose-degrading bacterium Cellulosilyticum lentocellum.</title>
        <authorList>
            <consortium name="US DOE Joint Genome Institute"/>
            <person name="Miller D.A."/>
            <person name="Suen G."/>
            <person name="Bruce D."/>
            <person name="Copeland A."/>
            <person name="Cheng J.F."/>
            <person name="Detter C."/>
            <person name="Goodwin L.A."/>
            <person name="Han C.S."/>
            <person name="Hauser L.J."/>
            <person name="Land M.L."/>
            <person name="Lapidus A."/>
            <person name="Lucas S."/>
            <person name="Meincke L."/>
            <person name="Pitluck S."/>
            <person name="Tapia R."/>
            <person name="Teshima H."/>
            <person name="Woyke T."/>
            <person name="Fox B.G."/>
            <person name="Angert E.R."/>
            <person name="Currie C.R."/>
        </authorList>
    </citation>
    <scope>NUCLEOTIDE SEQUENCE [LARGE SCALE GENOMIC DNA]</scope>
    <source>
        <strain evidence="2">ATCC 49066 / DSM 5427 / NCIMB 11756 / RHM5</strain>
    </source>
</reference>
<dbReference type="EMBL" id="CP002582">
    <property type="protein sequence ID" value="ADZ83569.1"/>
    <property type="molecule type" value="Genomic_DNA"/>
</dbReference>
<dbReference type="HOGENOM" id="CLU_2615552_0_0_9"/>
<organism evidence="1 2">
    <name type="scientific">Cellulosilyticum lentocellum (strain ATCC 49066 / DSM 5427 / NCIMB 11756 / RHM5)</name>
    <name type="common">Clostridium lentocellum</name>
    <dbReference type="NCBI Taxonomy" id="642492"/>
    <lineage>
        <taxon>Bacteria</taxon>
        <taxon>Bacillati</taxon>
        <taxon>Bacillota</taxon>
        <taxon>Clostridia</taxon>
        <taxon>Lachnospirales</taxon>
        <taxon>Cellulosilyticaceae</taxon>
        <taxon>Cellulosilyticum</taxon>
    </lineage>
</organism>
<dbReference type="AlphaFoldDB" id="F2JNB5"/>
<dbReference type="STRING" id="642492.Clole_1846"/>
<sequence>MFEIKCKLYKLAVWYIGKCNKKWDKPTQQIKEFDRLTYRNIDKAYLKCGADCEWQNFSRYDVLDNAIQKLASYEDNKI</sequence>
<protein>
    <submittedName>
        <fullName evidence="1">Uncharacterized protein</fullName>
    </submittedName>
</protein>
<evidence type="ECO:0000313" key="2">
    <source>
        <dbReference type="Proteomes" id="UP000008467"/>
    </source>
</evidence>
<gene>
    <name evidence="1" type="ordered locus">Clole_1846</name>
</gene>